<dbReference type="EMBL" id="UINC01048622">
    <property type="protein sequence ID" value="SVB59375.1"/>
    <property type="molecule type" value="Genomic_DNA"/>
</dbReference>
<evidence type="ECO:0000313" key="2">
    <source>
        <dbReference type="EMBL" id="SVB59375.1"/>
    </source>
</evidence>
<accession>A0A382F9M7</accession>
<feature type="non-terminal residue" evidence="2">
    <location>
        <position position="77"/>
    </location>
</feature>
<evidence type="ECO:0000259" key="1">
    <source>
        <dbReference type="Pfam" id="PF01370"/>
    </source>
</evidence>
<dbReference type="Pfam" id="PF01370">
    <property type="entry name" value="Epimerase"/>
    <property type="match status" value="1"/>
</dbReference>
<sequence length="77" mass="8656">MNWSGLNVLITGGAGHIGSNLALELIKKGANIRITDNLWRGKKEYLYENGRPIIDFDKDFLEMDLTEMKNCEKAVDG</sequence>
<proteinExistence type="predicted"/>
<dbReference type="InterPro" id="IPR036291">
    <property type="entry name" value="NAD(P)-bd_dom_sf"/>
</dbReference>
<reference evidence="2" key="1">
    <citation type="submission" date="2018-05" db="EMBL/GenBank/DDBJ databases">
        <authorList>
            <person name="Lanie J.A."/>
            <person name="Ng W.-L."/>
            <person name="Kazmierczak K.M."/>
            <person name="Andrzejewski T.M."/>
            <person name="Davidsen T.M."/>
            <person name="Wayne K.J."/>
            <person name="Tettelin H."/>
            <person name="Glass J.I."/>
            <person name="Rusch D."/>
            <person name="Podicherti R."/>
            <person name="Tsui H.-C.T."/>
            <person name="Winkler M.E."/>
        </authorList>
    </citation>
    <scope>NUCLEOTIDE SEQUENCE</scope>
</reference>
<name>A0A382F9M7_9ZZZZ</name>
<organism evidence="2">
    <name type="scientific">marine metagenome</name>
    <dbReference type="NCBI Taxonomy" id="408172"/>
    <lineage>
        <taxon>unclassified sequences</taxon>
        <taxon>metagenomes</taxon>
        <taxon>ecological metagenomes</taxon>
    </lineage>
</organism>
<protein>
    <recommendedName>
        <fullName evidence="1">NAD-dependent epimerase/dehydratase domain-containing protein</fullName>
    </recommendedName>
</protein>
<dbReference type="AlphaFoldDB" id="A0A382F9M7"/>
<dbReference type="InterPro" id="IPR001509">
    <property type="entry name" value="Epimerase_deHydtase"/>
</dbReference>
<feature type="domain" description="NAD-dependent epimerase/dehydratase" evidence="1">
    <location>
        <begin position="8"/>
        <end position="76"/>
    </location>
</feature>
<dbReference type="Gene3D" id="3.40.50.720">
    <property type="entry name" value="NAD(P)-binding Rossmann-like Domain"/>
    <property type="match status" value="1"/>
</dbReference>
<dbReference type="SUPFAM" id="SSF51735">
    <property type="entry name" value="NAD(P)-binding Rossmann-fold domains"/>
    <property type="match status" value="1"/>
</dbReference>
<gene>
    <name evidence="2" type="ORF">METZ01_LOCUS212229</name>
</gene>